<evidence type="ECO:0008006" key="10">
    <source>
        <dbReference type="Google" id="ProtNLM"/>
    </source>
</evidence>
<dbReference type="AlphaFoldDB" id="A0AAD5SHY9"/>
<dbReference type="PANTHER" id="PTHR23510:SF3">
    <property type="entry name" value="MAJOR FACILITATOR SUPERFAMILY DOMAIN-CONTAINING PROTEIN 8"/>
    <property type="match status" value="1"/>
</dbReference>
<evidence type="ECO:0000256" key="4">
    <source>
        <dbReference type="ARBA" id="ARBA00022989"/>
    </source>
</evidence>
<dbReference type="Proteomes" id="UP001212841">
    <property type="component" value="Unassembled WGS sequence"/>
</dbReference>
<keyword evidence="5 7" id="KW-0472">Membrane</keyword>
<dbReference type="PANTHER" id="PTHR23510">
    <property type="entry name" value="INNER MEMBRANE TRANSPORT PROTEIN YAJR"/>
    <property type="match status" value="1"/>
</dbReference>
<comment type="caution">
    <text evidence="8">The sequence shown here is derived from an EMBL/GenBank/DDBJ whole genome shotgun (WGS) entry which is preliminary data.</text>
</comment>
<reference evidence="8" key="1">
    <citation type="submission" date="2020-05" db="EMBL/GenBank/DDBJ databases">
        <title>Phylogenomic resolution of chytrid fungi.</title>
        <authorList>
            <person name="Stajich J.E."/>
            <person name="Amses K."/>
            <person name="Simmons R."/>
            <person name="Seto K."/>
            <person name="Myers J."/>
            <person name="Bonds A."/>
            <person name="Quandt C.A."/>
            <person name="Barry K."/>
            <person name="Liu P."/>
            <person name="Grigoriev I."/>
            <person name="Longcore J.E."/>
            <person name="James T.Y."/>
        </authorList>
    </citation>
    <scope>NUCLEOTIDE SEQUENCE</scope>
    <source>
        <strain evidence="8">JEL0318</strain>
    </source>
</reference>
<dbReference type="GO" id="GO:0012505">
    <property type="term" value="C:endomembrane system"/>
    <property type="evidence" value="ECO:0007669"/>
    <property type="project" value="UniProtKB-SubCell"/>
</dbReference>
<dbReference type="EMBL" id="JADGJD010000192">
    <property type="protein sequence ID" value="KAJ3053630.1"/>
    <property type="molecule type" value="Genomic_DNA"/>
</dbReference>
<protein>
    <recommendedName>
        <fullName evidence="10">Major facilitator superfamily (MFS) profile domain-containing protein</fullName>
    </recommendedName>
</protein>
<evidence type="ECO:0000256" key="2">
    <source>
        <dbReference type="ARBA" id="ARBA00022448"/>
    </source>
</evidence>
<keyword evidence="3 7" id="KW-0812">Transmembrane</keyword>
<feature type="transmembrane region" description="Helical" evidence="7">
    <location>
        <begin position="230"/>
        <end position="248"/>
    </location>
</feature>
<feature type="transmembrane region" description="Helical" evidence="7">
    <location>
        <begin position="260"/>
        <end position="286"/>
    </location>
</feature>
<feature type="compositionally biased region" description="Polar residues" evidence="6">
    <location>
        <begin position="86"/>
        <end position="96"/>
    </location>
</feature>
<evidence type="ECO:0000256" key="7">
    <source>
        <dbReference type="SAM" id="Phobius"/>
    </source>
</evidence>
<comment type="subcellular location">
    <subcellularLocation>
        <location evidence="1">Endomembrane system</location>
        <topology evidence="1">Multi-pass membrane protein</topology>
    </subcellularLocation>
</comment>
<feature type="compositionally biased region" description="Basic and acidic residues" evidence="6">
    <location>
        <begin position="124"/>
        <end position="135"/>
    </location>
</feature>
<dbReference type="SUPFAM" id="SSF103473">
    <property type="entry name" value="MFS general substrate transporter"/>
    <property type="match status" value="1"/>
</dbReference>
<accession>A0AAD5SHY9</accession>
<feature type="region of interest" description="Disordered" evidence="6">
    <location>
        <begin position="1"/>
        <end position="96"/>
    </location>
</feature>
<name>A0AAD5SHY9_9FUNG</name>
<feature type="region of interest" description="Disordered" evidence="6">
    <location>
        <begin position="374"/>
        <end position="413"/>
    </location>
</feature>
<dbReference type="InterPro" id="IPR051068">
    <property type="entry name" value="MFS_Domain-Containing_Protein"/>
</dbReference>
<feature type="transmembrane region" description="Helical" evidence="7">
    <location>
        <begin position="519"/>
        <end position="535"/>
    </location>
</feature>
<evidence type="ECO:0000256" key="1">
    <source>
        <dbReference type="ARBA" id="ARBA00004127"/>
    </source>
</evidence>
<feature type="transmembrane region" description="Helical" evidence="7">
    <location>
        <begin position="491"/>
        <end position="507"/>
    </location>
</feature>
<feature type="transmembrane region" description="Helical" evidence="7">
    <location>
        <begin position="343"/>
        <end position="363"/>
    </location>
</feature>
<gene>
    <name evidence="8" type="ORF">HK097_003789</name>
</gene>
<feature type="transmembrane region" description="Helical" evidence="7">
    <location>
        <begin position="198"/>
        <end position="218"/>
    </location>
</feature>
<feature type="region of interest" description="Disordered" evidence="6">
    <location>
        <begin position="118"/>
        <end position="144"/>
    </location>
</feature>
<feature type="transmembrane region" description="Helical" evidence="7">
    <location>
        <begin position="298"/>
        <end position="323"/>
    </location>
</feature>
<keyword evidence="2" id="KW-0813">Transport</keyword>
<evidence type="ECO:0000256" key="6">
    <source>
        <dbReference type="SAM" id="MobiDB-lite"/>
    </source>
</evidence>
<evidence type="ECO:0000313" key="9">
    <source>
        <dbReference type="Proteomes" id="UP001212841"/>
    </source>
</evidence>
<evidence type="ECO:0000256" key="3">
    <source>
        <dbReference type="ARBA" id="ARBA00022692"/>
    </source>
</evidence>
<feature type="compositionally biased region" description="Polar residues" evidence="6">
    <location>
        <begin position="1"/>
        <end position="15"/>
    </location>
</feature>
<sequence>MTPSQPDAQPNSPIPTFTLLPPPEDPNPSPTTSLPSPSIRRQSIDSGYTSRDTDHDSDHFNDNASESSPLLSPRRAETFKKRKHPSNPSSGDNNSRLARLTTRFNNLVSYGTGSHGFNKTAGRNWDDDSVHDEGPLKSSSTGSQDGCFKRTWTTIKNRLPASDVLVVLWTLFIIEASRGLVLPTMYTYVVQTGGDVGTLGICVSLYSVGRLVCSVPFGTWADKRKSSREVLIWTSVLAVLGNTLYAFAPWGMSGYVSAKVVLGILCASRLVVGFGTGSLSVCKAYLAANSPQEERTKVIAWSGMAQYAGFSLTPGLATLLMYIEGSYTPPNPTPTDSTDDNGPTFLACILPGIALAIANLLLIPMLISGMPARDPVTESPVLKPSPPPPVQSSPSSVSVDSNASGDTLIDGLPNQQNERVETDPAQLPSPVLHAKKHQQTEDKIVKWGFIVFFFLNFVLRGIIGVTETLAPEMYQHLRSDQEDALEESGRFFFYLGLAGLVIFALVDPIQKRFLKGDHLLVFGTFCVALGTLLNLDPKPAQTPASFDRFVAGMVLT</sequence>
<evidence type="ECO:0000313" key="8">
    <source>
        <dbReference type="EMBL" id="KAJ3053630.1"/>
    </source>
</evidence>
<proteinExistence type="predicted"/>
<feature type="compositionally biased region" description="Basic and acidic residues" evidence="6">
    <location>
        <begin position="51"/>
        <end position="61"/>
    </location>
</feature>
<dbReference type="Gene3D" id="1.20.1250.20">
    <property type="entry name" value="MFS general substrate transporter like domains"/>
    <property type="match status" value="1"/>
</dbReference>
<keyword evidence="9" id="KW-1185">Reference proteome</keyword>
<feature type="transmembrane region" description="Helical" evidence="7">
    <location>
        <begin position="164"/>
        <end position="186"/>
    </location>
</feature>
<dbReference type="InterPro" id="IPR011701">
    <property type="entry name" value="MFS"/>
</dbReference>
<dbReference type="GO" id="GO:0022857">
    <property type="term" value="F:transmembrane transporter activity"/>
    <property type="evidence" value="ECO:0007669"/>
    <property type="project" value="InterPro"/>
</dbReference>
<feature type="transmembrane region" description="Helical" evidence="7">
    <location>
        <begin position="444"/>
        <end position="463"/>
    </location>
</feature>
<organism evidence="8 9">
    <name type="scientific">Rhizophlyctis rosea</name>
    <dbReference type="NCBI Taxonomy" id="64517"/>
    <lineage>
        <taxon>Eukaryota</taxon>
        <taxon>Fungi</taxon>
        <taxon>Fungi incertae sedis</taxon>
        <taxon>Chytridiomycota</taxon>
        <taxon>Chytridiomycota incertae sedis</taxon>
        <taxon>Chytridiomycetes</taxon>
        <taxon>Rhizophlyctidales</taxon>
        <taxon>Rhizophlyctidaceae</taxon>
        <taxon>Rhizophlyctis</taxon>
    </lineage>
</organism>
<keyword evidence="4 7" id="KW-1133">Transmembrane helix</keyword>
<dbReference type="InterPro" id="IPR036259">
    <property type="entry name" value="MFS_trans_sf"/>
</dbReference>
<feature type="compositionally biased region" description="Pro residues" evidence="6">
    <location>
        <begin position="20"/>
        <end position="29"/>
    </location>
</feature>
<evidence type="ECO:0000256" key="5">
    <source>
        <dbReference type="ARBA" id="ARBA00023136"/>
    </source>
</evidence>
<dbReference type="Pfam" id="PF07690">
    <property type="entry name" value="MFS_1"/>
    <property type="match status" value="1"/>
</dbReference>
<feature type="non-terminal residue" evidence="8">
    <location>
        <position position="1"/>
    </location>
</feature>
<feature type="compositionally biased region" description="Polar residues" evidence="6">
    <location>
        <begin position="39"/>
        <end position="50"/>
    </location>
</feature>